<evidence type="ECO:0008006" key="4">
    <source>
        <dbReference type="Google" id="ProtNLM"/>
    </source>
</evidence>
<reference evidence="2 3" key="1">
    <citation type="submission" date="2019-08" db="EMBL/GenBank/DDBJ databases">
        <title>Deep-cultivation of Planctomycetes and their phenomic and genomic characterization uncovers novel biology.</title>
        <authorList>
            <person name="Wiegand S."/>
            <person name="Jogler M."/>
            <person name="Boedeker C."/>
            <person name="Pinto D."/>
            <person name="Vollmers J."/>
            <person name="Rivas-Marin E."/>
            <person name="Kohn T."/>
            <person name="Peeters S.H."/>
            <person name="Heuer A."/>
            <person name="Rast P."/>
            <person name="Oberbeckmann S."/>
            <person name="Bunk B."/>
            <person name="Jeske O."/>
            <person name="Meyerdierks A."/>
            <person name="Storesund J.E."/>
            <person name="Kallscheuer N."/>
            <person name="Luecker S."/>
            <person name="Lage O.M."/>
            <person name="Pohl T."/>
            <person name="Merkel B.J."/>
            <person name="Hornburger P."/>
            <person name="Mueller R.-W."/>
            <person name="Bruemmer F."/>
            <person name="Labrenz M."/>
            <person name="Spormann A.M."/>
            <person name="Op Den Camp H."/>
            <person name="Overmann J."/>
            <person name="Amann R."/>
            <person name="Jetten M.S.M."/>
            <person name="Mascher T."/>
            <person name="Medema M.H."/>
            <person name="Devos D.P."/>
            <person name="Kaster A.-K."/>
            <person name="Ovreas L."/>
            <person name="Rohde M."/>
            <person name="Galperin M.Y."/>
            <person name="Jogler C."/>
        </authorList>
    </citation>
    <scope>NUCLEOTIDE SEQUENCE [LARGE SCALE GENOMIC DNA]</scope>
    <source>
        <strain evidence="2 3">LF1</strain>
    </source>
</reference>
<comment type="caution">
    <text evidence="2">The sequence shown here is derived from an EMBL/GenBank/DDBJ whole genome shotgun (WGS) entry which is preliminary data.</text>
</comment>
<proteinExistence type="predicted"/>
<name>A0A5B1CHS9_9BACT</name>
<dbReference type="EMBL" id="VRLW01000001">
    <property type="protein sequence ID" value="KAA1259269.1"/>
    <property type="molecule type" value="Genomic_DNA"/>
</dbReference>
<organism evidence="2 3">
    <name type="scientific">Rubripirellula obstinata</name>
    <dbReference type="NCBI Taxonomy" id="406547"/>
    <lineage>
        <taxon>Bacteria</taxon>
        <taxon>Pseudomonadati</taxon>
        <taxon>Planctomycetota</taxon>
        <taxon>Planctomycetia</taxon>
        <taxon>Pirellulales</taxon>
        <taxon>Pirellulaceae</taxon>
        <taxon>Rubripirellula</taxon>
    </lineage>
</organism>
<gene>
    <name evidence="2" type="ORF">LF1_17990</name>
</gene>
<protein>
    <recommendedName>
        <fullName evidence="4">Secreted protein</fullName>
    </recommendedName>
</protein>
<dbReference type="AlphaFoldDB" id="A0A5B1CHS9"/>
<feature type="chain" id="PRO_5023032465" description="Secreted protein" evidence="1">
    <location>
        <begin position="32"/>
        <end position="415"/>
    </location>
</feature>
<sequence precursor="true">MKISLPSPLVILSGICAVAICGSSNSSVAQADQSSNAAVGQQLVGTLLQDEIDELPEDNTAYFTATREVQLQLDLLAATSAATDLDDVMVSVIRPDGKTTRVKPDIDGKVTIENAQPGPHAVVASGEGSHGSTLFYFDEKQEDGDALDSGLAAPTPVKQLTMLQIDPENLRPSIDRIRPYVNSEYAPPASVGVGGSFNYSVTLGPDGVLSGRVISLIKEIPTQGTQVTIFYAGQQVGSTVAGPGGSFQIKGLRGGVHGVVASGRAGFAAFAFEAKQTSELAKSNGVFQQTFVSVLQGDEQLPVVLIPPTMTEQVIEEVEERYPLLRTEAVPSGVDAPVSGLNGFTGGPFGPPAGGFAPGGGYSAGGGGGGIPFGGGGGGALGGIAGLALVAALADDDDENPPIVAPQPSSPAVPQ</sequence>
<keyword evidence="1" id="KW-0732">Signal</keyword>
<feature type="signal peptide" evidence="1">
    <location>
        <begin position="1"/>
        <end position="31"/>
    </location>
</feature>
<dbReference type="Proteomes" id="UP000322699">
    <property type="component" value="Unassembled WGS sequence"/>
</dbReference>
<evidence type="ECO:0000313" key="2">
    <source>
        <dbReference type="EMBL" id="KAA1259269.1"/>
    </source>
</evidence>
<evidence type="ECO:0000256" key="1">
    <source>
        <dbReference type="SAM" id="SignalP"/>
    </source>
</evidence>
<keyword evidence="3" id="KW-1185">Reference proteome</keyword>
<evidence type="ECO:0000313" key="3">
    <source>
        <dbReference type="Proteomes" id="UP000322699"/>
    </source>
</evidence>
<accession>A0A5B1CHS9</accession>